<dbReference type="STRING" id="706433.HMPREF9430_01935"/>
<protein>
    <submittedName>
        <fullName evidence="1">Uncharacterized protein</fullName>
    </submittedName>
</protein>
<sequence length="55" mass="6341">MNKLTILGILIWVGLAMVLKFAQYILKKKLDCYEGFCGINHGQKNEIRKQLFKGI</sequence>
<organism evidence="1 2">
    <name type="scientific">Solobacterium moorei F0204</name>
    <dbReference type="NCBI Taxonomy" id="706433"/>
    <lineage>
        <taxon>Bacteria</taxon>
        <taxon>Bacillati</taxon>
        <taxon>Bacillota</taxon>
        <taxon>Erysipelotrichia</taxon>
        <taxon>Erysipelotrichales</taxon>
        <taxon>Erysipelotrichaceae</taxon>
        <taxon>Solobacterium</taxon>
    </lineage>
</organism>
<comment type="caution">
    <text evidence="1">The sequence shown here is derived from an EMBL/GenBank/DDBJ whole genome shotgun (WGS) entry which is preliminary data.</text>
</comment>
<dbReference type="EMBL" id="AECQ01000040">
    <property type="protein sequence ID" value="EFW23593.1"/>
    <property type="molecule type" value="Genomic_DNA"/>
</dbReference>
<evidence type="ECO:0000313" key="1">
    <source>
        <dbReference type="EMBL" id="EFW23593.1"/>
    </source>
</evidence>
<accession>E7MQR6</accession>
<evidence type="ECO:0000313" key="2">
    <source>
        <dbReference type="Proteomes" id="UP000004097"/>
    </source>
</evidence>
<keyword evidence="2" id="KW-1185">Reference proteome</keyword>
<dbReference type="RefSeq" id="WP_006526734.1">
    <property type="nucleotide sequence ID" value="NZ_GL637673.1"/>
</dbReference>
<reference evidence="1 2" key="1">
    <citation type="submission" date="2010-08" db="EMBL/GenBank/DDBJ databases">
        <authorList>
            <person name="Weinstock G."/>
            <person name="Sodergren E."/>
            <person name="Clifton S."/>
            <person name="Fulton L."/>
            <person name="Fulton B."/>
            <person name="Courtney L."/>
            <person name="Fronick C."/>
            <person name="Harrison M."/>
            <person name="Strong C."/>
            <person name="Farmer C."/>
            <person name="Delahaunty K."/>
            <person name="Markovic C."/>
            <person name="Hall O."/>
            <person name="Minx P."/>
            <person name="Tomlinson C."/>
            <person name="Mitreva M."/>
            <person name="Hou S."/>
            <person name="Chen J."/>
            <person name="Wollam A."/>
            <person name="Pepin K.H."/>
            <person name="Johnson M."/>
            <person name="Bhonagiri V."/>
            <person name="Zhang X."/>
            <person name="Suruliraj S."/>
            <person name="Warren W."/>
            <person name="Chinwalla A."/>
            <person name="Mardis E.R."/>
            <person name="Wilson R.K."/>
        </authorList>
    </citation>
    <scope>NUCLEOTIDE SEQUENCE [LARGE SCALE GENOMIC DNA]</scope>
    <source>
        <strain evidence="1 2">F0204</strain>
    </source>
</reference>
<dbReference type="AlphaFoldDB" id="E7MQR6"/>
<name>E7MQR6_9FIRM</name>
<proteinExistence type="predicted"/>
<dbReference type="Proteomes" id="UP000004097">
    <property type="component" value="Unassembled WGS sequence"/>
</dbReference>
<dbReference type="HOGENOM" id="CLU_3030039_0_0_9"/>
<gene>
    <name evidence="1" type="ORF">HMPREF9430_01935</name>
</gene>